<evidence type="ECO:0000313" key="1">
    <source>
        <dbReference type="EMBL" id="PQP08300.1"/>
    </source>
</evidence>
<accession>A0A2S8I0F0</accession>
<gene>
    <name evidence="1" type="ORF">C5615_36580</name>
</gene>
<comment type="caution">
    <text evidence="1">The sequence shown here is derived from an EMBL/GenBank/DDBJ whole genome shotgun (WGS) entry which is preliminary data.</text>
</comment>
<organism evidence="1 2">
    <name type="scientific">Burkholderia cepacia</name>
    <name type="common">Pseudomonas cepacia</name>
    <dbReference type="NCBI Taxonomy" id="292"/>
    <lineage>
        <taxon>Bacteria</taxon>
        <taxon>Pseudomonadati</taxon>
        <taxon>Pseudomonadota</taxon>
        <taxon>Betaproteobacteria</taxon>
        <taxon>Burkholderiales</taxon>
        <taxon>Burkholderiaceae</taxon>
        <taxon>Burkholderia</taxon>
        <taxon>Burkholderia cepacia complex</taxon>
    </lineage>
</organism>
<evidence type="ECO:0008006" key="3">
    <source>
        <dbReference type="Google" id="ProtNLM"/>
    </source>
</evidence>
<dbReference type="EMBL" id="PUIQ01000093">
    <property type="protein sequence ID" value="PQP08300.1"/>
    <property type="molecule type" value="Genomic_DNA"/>
</dbReference>
<dbReference type="Proteomes" id="UP000238206">
    <property type="component" value="Unassembled WGS sequence"/>
</dbReference>
<sequence length="114" mass="12206">MESITAIEGLKEVGAPYAWMVQPRAFDSPVTLSKAVDSARTLDPVAGIRRAEAAFDRDNAELMSGITRITGEGISIASLYQLQVRATLYKVKHEIAAGIVSNLSQSVKTVLNAS</sequence>
<dbReference type="AlphaFoldDB" id="A0A2S8I0F0"/>
<reference evidence="1 2" key="1">
    <citation type="submission" date="2018-02" db="EMBL/GenBank/DDBJ databases">
        <title>Draft genome sequencing of Burkholderia cepacia Y14-15.</title>
        <authorList>
            <person name="Zheng B.-X."/>
        </authorList>
    </citation>
    <scope>NUCLEOTIDE SEQUENCE [LARGE SCALE GENOMIC DNA]</scope>
    <source>
        <strain evidence="1 2">Y14-15</strain>
    </source>
</reference>
<evidence type="ECO:0000313" key="2">
    <source>
        <dbReference type="Proteomes" id="UP000238206"/>
    </source>
</evidence>
<proteinExistence type="predicted"/>
<protein>
    <recommendedName>
        <fullName evidence="3">EscI/YscI/HrpB family type III secretion system inner rod protein</fullName>
    </recommendedName>
</protein>
<name>A0A2S8I0F0_BURCE</name>